<dbReference type="Proteomes" id="UP000280696">
    <property type="component" value="Unassembled WGS sequence"/>
</dbReference>
<feature type="non-terminal residue" evidence="1">
    <location>
        <position position="48"/>
    </location>
</feature>
<sequence>MEEERGNLAYLEGDGKYAGKTQSAFAPMEQEGRERVASNEMCTFLILN</sequence>
<proteinExistence type="predicted"/>
<dbReference type="EMBL" id="RAYQ01000070">
    <property type="protein sequence ID" value="RKI86089.1"/>
    <property type="molecule type" value="Genomic_DNA"/>
</dbReference>
<evidence type="ECO:0000313" key="1">
    <source>
        <dbReference type="EMBL" id="RKI86089.1"/>
    </source>
</evidence>
<organism evidence="1 2">
    <name type="scientific">Parablautia intestinalis</name>
    <dbReference type="NCBI Taxonomy" id="2320100"/>
    <lineage>
        <taxon>Bacteria</taxon>
        <taxon>Bacillati</taxon>
        <taxon>Bacillota</taxon>
        <taxon>Clostridia</taxon>
        <taxon>Lachnospirales</taxon>
        <taxon>Lachnospiraceae</taxon>
        <taxon>Parablautia</taxon>
    </lineage>
</organism>
<reference evidence="1 2" key="1">
    <citation type="submission" date="2018-09" db="EMBL/GenBank/DDBJ databases">
        <title>Murine metabolic-syndrome-specific gut microbial biobank.</title>
        <authorList>
            <person name="Liu C."/>
        </authorList>
    </citation>
    <scope>NUCLEOTIDE SEQUENCE [LARGE SCALE GENOMIC DNA]</scope>
    <source>
        <strain evidence="1 2">0.1xD8-82</strain>
    </source>
</reference>
<comment type="caution">
    <text evidence="1">The sequence shown here is derived from an EMBL/GenBank/DDBJ whole genome shotgun (WGS) entry which is preliminary data.</text>
</comment>
<name>A0A3A9A3M3_9FIRM</name>
<keyword evidence="2" id="KW-1185">Reference proteome</keyword>
<gene>
    <name evidence="1" type="ORF">D7V94_22765</name>
</gene>
<evidence type="ECO:0000313" key="2">
    <source>
        <dbReference type="Proteomes" id="UP000280696"/>
    </source>
</evidence>
<protein>
    <submittedName>
        <fullName evidence="1">Nucleoside recognition protein</fullName>
    </submittedName>
</protein>
<accession>A0A3A9A3M3</accession>
<dbReference type="AlphaFoldDB" id="A0A3A9A3M3"/>